<comment type="function">
    <text evidence="7">Catalyzes the ATP-dependent amidation of deamido-NAD to form NAD. Uses L-glutamine as a nitrogen source.</text>
</comment>
<evidence type="ECO:0000256" key="4">
    <source>
        <dbReference type="ARBA" id="ARBA00022741"/>
    </source>
</evidence>
<feature type="active site" description="Nucleophile; for glutaminase activity" evidence="7">
    <location>
        <position position="146"/>
    </location>
</feature>
<accession>A0A432W4Y4</accession>
<dbReference type="CDD" id="cd07570">
    <property type="entry name" value="GAT_Gln-NAD-synth"/>
    <property type="match status" value="1"/>
</dbReference>
<keyword evidence="6 7" id="KW-0520">NAD</keyword>
<dbReference type="CDD" id="cd00553">
    <property type="entry name" value="NAD_synthase"/>
    <property type="match status" value="1"/>
</dbReference>
<keyword evidence="5 7" id="KW-0067">ATP-binding</keyword>
<dbReference type="HAMAP" id="MF_02090">
    <property type="entry name" value="NadE_glutamine_dep"/>
    <property type="match status" value="1"/>
</dbReference>
<proteinExistence type="inferred from homology"/>
<feature type="binding site" evidence="7">
    <location>
        <position position="172"/>
    </location>
    <ligand>
        <name>L-glutamine</name>
        <dbReference type="ChEBI" id="CHEBI:58359"/>
    </ligand>
</feature>
<dbReference type="RefSeq" id="WP_126804220.1">
    <property type="nucleotide sequence ID" value="NZ_PIPL01000002.1"/>
</dbReference>
<reference evidence="11 12" key="1">
    <citation type="journal article" date="2011" name="Front. Microbiol.">
        <title>Genomic signatures of strain selection and enhancement in Bacillus atrophaeus var. globigii, a historical biowarfare simulant.</title>
        <authorList>
            <person name="Gibbons H.S."/>
            <person name="Broomall S.M."/>
            <person name="McNew L.A."/>
            <person name="Daligault H."/>
            <person name="Chapman C."/>
            <person name="Bruce D."/>
            <person name="Karavis M."/>
            <person name="Krepps M."/>
            <person name="McGregor P.A."/>
            <person name="Hong C."/>
            <person name="Park K.H."/>
            <person name="Akmal A."/>
            <person name="Feldman A."/>
            <person name="Lin J.S."/>
            <person name="Chang W.E."/>
            <person name="Higgs B.W."/>
            <person name="Demirev P."/>
            <person name="Lindquist J."/>
            <person name="Liem A."/>
            <person name="Fochler E."/>
            <person name="Read T.D."/>
            <person name="Tapia R."/>
            <person name="Johnson S."/>
            <person name="Bishop-Lilly K.A."/>
            <person name="Detter C."/>
            <person name="Han C."/>
            <person name="Sozhamannan S."/>
            <person name="Rosenzweig C.N."/>
            <person name="Skowronski E.W."/>
        </authorList>
    </citation>
    <scope>NUCLEOTIDE SEQUENCE [LARGE SCALE GENOMIC DNA]</scope>
    <source>
        <strain evidence="11 12">MLST1</strain>
    </source>
</reference>
<keyword evidence="12" id="KW-1185">Reference proteome</keyword>
<keyword evidence="3 7" id="KW-0436">Ligase</keyword>
<comment type="catalytic activity">
    <reaction evidence="7 8">
        <text>deamido-NAD(+) + L-glutamine + ATP + H2O = L-glutamate + AMP + diphosphate + NAD(+) + H(+)</text>
        <dbReference type="Rhea" id="RHEA:24384"/>
        <dbReference type="ChEBI" id="CHEBI:15377"/>
        <dbReference type="ChEBI" id="CHEBI:15378"/>
        <dbReference type="ChEBI" id="CHEBI:29985"/>
        <dbReference type="ChEBI" id="CHEBI:30616"/>
        <dbReference type="ChEBI" id="CHEBI:33019"/>
        <dbReference type="ChEBI" id="CHEBI:57540"/>
        <dbReference type="ChEBI" id="CHEBI:58359"/>
        <dbReference type="ChEBI" id="CHEBI:58437"/>
        <dbReference type="ChEBI" id="CHEBI:456215"/>
        <dbReference type="EC" id="6.3.5.1"/>
    </reaction>
</comment>
<dbReference type="GO" id="GO:0008795">
    <property type="term" value="F:NAD+ synthase activity"/>
    <property type="evidence" value="ECO:0007669"/>
    <property type="project" value="UniProtKB-UniRule"/>
</dbReference>
<dbReference type="EC" id="6.3.5.1" evidence="7 8"/>
<dbReference type="PANTHER" id="PTHR23090">
    <property type="entry name" value="NH 3 /GLUTAMINE-DEPENDENT NAD + SYNTHETASE"/>
    <property type="match status" value="1"/>
</dbReference>
<dbReference type="Proteomes" id="UP000288293">
    <property type="component" value="Unassembled WGS sequence"/>
</dbReference>
<dbReference type="GO" id="GO:0003952">
    <property type="term" value="F:NAD+ synthase (glutamine-hydrolyzing) activity"/>
    <property type="evidence" value="ECO:0007669"/>
    <property type="project" value="UniProtKB-UniRule"/>
</dbReference>
<name>A0A432W4Y4_9GAMM</name>
<dbReference type="InterPro" id="IPR022310">
    <property type="entry name" value="NAD/GMP_synthase"/>
</dbReference>
<dbReference type="GO" id="GO:0005524">
    <property type="term" value="F:ATP binding"/>
    <property type="evidence" value="ECO:0007669"/>
    <property type="project" value="UniProtKB-UniRule"/>
</dbReference>
<dbReference type="Pfam" id="PF00795">
    <property type="entry name" value="CN_hydrolase"/>
    <property type="match status" value="1"/>
</dbReference>
<dbReference type="InterPro" id="IPR014445">
    <property type="entry name" value="Gln-dep_NAD_synthase"/>
</dbReference>
<evidence type="ECO:0000256" key="6">
    <source>
        <dbReference type="ARBA" id="ARBA00023027"/>
    </source>
</evidence>
<dbReference type="SUPFAM" id="SSF52402">
    <property type="entry name" value="Adenine nucleotide alpha hydrolases-like"/>
    <property type="match status" value="1"/>
</dbReference>
<evidence type="ECO:0000259" key="10">
    <source>
        <dbReference type="PROSITE" id="PS50263"/>
    </source>
</evidence>
<comment type="caution">
    <text evidence="7">Lacks conserved residue(s) required for the propagation of feature annotation.</text>
</comment>
<feature type="binding site" evidence="7">
    <location>
        <begin position="283"/>
        <end position="290"/>
    </location>
    <ligand>
        <name>ATP</name>
        <dbReference type="ChEBI" id="CHEBI:30616"/>
    </ligand>
</feature>
<dbReference type="SUPFAM" id="SSF56317">
    <property type="entry name" value="Carbon-nitrogen hydrolase"/>
    <property type="match status" value="1"/>
</dbReference>
<feature type="binding site" evidence="7">
    <location>
        <position position="390"/>
    </location>
    <ligand>
        <name>ATP</name>
        <dbReference type="ChEBI" id="CHEBI:30616"/>
    </ligand>
</feature>
<dbReference type="InterPro" id="IPR014729">
    <property type="entry name" value="Rossmann-like_a/b/a_fold"/>
</dbReference>
<evidence type="ECO:0000256" key="1">
    <source>
        <dbReference type="ARBA" id="ARBA00005188"/>
    </source>
</evidence>
<dbReference type="InterPro" id="IPR036526">
    <property type="entry name" value="C-N_Hydrolase_sf"/>
</dbReference>
<evidence type="ECO:0000256" key="8">
    <source>
        <dbReference type="PIRNR" id="PIRNR006630"/>
    </source>
</evidence>
<dbReference type="Pfam" id="PF02540">
    <property type="entry name" value="NAD_synthase"/>
    <property type="match status" value="1"/>
</dbReference>
<protein>
    <recommendedName>
        <fullName evidence="7 8">Glutamine-dependent NAD(+) synthetase</fullName>
        <ecNumber evidence="7 8">6.3.5.1</ecNumber>
    </recommendedName>
    <alternativeName>
        <fullName evidence="7 8">NAD(+) synthase [glutamine-hydrolyzing]</fullName>
    </alternativeName>
</protein>
<feature type="binding site" evidence="7">
    <location>
        <position position="505"/>
    </location>
    <ligand>
        <name>deamido-NAD(+)</name>
        <dbReference type="ChEBI" id="CHEBI:58437"/>
        <note>ligand shared between two neighboring subunits</note>
    </ligand>
</feature>
<dbReference type="NCBIfam" id="TIGR00552">
    <property type="entry name" value="nadE"/>
    <property type="match status" value="1"/>
</dbReference>
<evidence type="ECO:0000256" key="5">
    <source>
        <dbReference type="ARBA" id="ARBA00022840"/>
    </source>
</evidence>
<comment type="caution">
    <text evidence="11">The sequence shown here is derived from an EMBL/GenBank/DDBJ whole genome shotgun (WGS) entry which is preliminary data.</text>
</comment>
<feature type="binding site" evidence="7">
    <location>
        <position position="366"/>
    </location>
    <ligand>
        <name>deamido-NAD(+)</name>
        <dbReference type="ChEBI" id="CHEBI:58437"/>
        <note>ligand shared between two neighboring subunits</note>
    </ligand>
</feature>
<feature type="active site" description="For glutaminase activity" evidence="7">
    <location>
        <position position="110"/>
    </location>
</feature>
<keyword evidence="4 7" id="KW-0547">Nucleotide-binding</keyword>
<sequence>MAAELTIALAQINLTVGAISANTEKVVQLIKEQSDADIIVFPELTLTGYPLEDIVYRSDLYHALEEAIERVIEASQETAVLIGYPETDGKQIYNVVSVFHQGQRLAHYRKQLLPNYSIFDEKRYFTAGEESCVFEFKGHQIGLLICEDLWQPEPIARAKACGAELILSVNASPYEEYKAAQRLQVLHQRSTETNLPVVYVNQVGGQDEFIFDGNSVVLDAAGEARVQLAHCEEEIYNARFEDGVLKDSYQAPQLSAEAALYKALVLALRDYVEKNGFKKLLLGLSGGIDSALTLALAVDAVGADKVRAVMMPYQYTADISVEDARQQAEWLGCQFDIVPVAGMVDSYMQVLPSLTGEKELDTTEENLQARCRGVLLMAISNKEGSLLLSTGNKSELAVGYCTLYGDMCGGFAPVKDVSKGLVYTLSRYRNTLGKAIPERVIERPPSAELAPEQKDEDSLPPYPILDEIIAAYVEQDQSLADMINAGYDEETVRHIVRLIDRNEYKRRQGAVGPKVTSRSFGKERRYPITSHFLYTMLAL</sequence>
<gene>
    <name evidence="7" type="primary">nadE</name>
    <name evidence="11" type="ORF">CWE09_11755</name>
</gene>
<comment type="pathway">
    <text evidence="1 7 8">Cofactor biosynthesis; NAD(+) biosynthesis; NAD(+) from deamido-NAD(+) (L-Gln route): step 1/1.</text>
</comment>
<dbReference type="InterPro" id="IPR003010">
    <property type="entry name" value="C-N_Hydrolase"/>
</dbReference>
<dbReference type="PIRSF" id="PIRSF006630">
    <property type="entry name" value="NADS_GAT"/>
    <property type="match status" value="1"/>
</dbReference>
<dbReference type="PROSITE" id="PS50263">
    <property type="entry name" value="CN_HYDROLASE"/>
    <property type="match status" value="1"/>
</dbReference>
<dbReference type="GO" id="GO:0005737">
    <property type="term" value="C:cytoplasm"/>
    <property type="evidence" value="ECO:0007669"/>
    <property type="project" value="InterPro"/>
</dbReference>
<evidence type="ECO:0000313" key="11">
    <source>
        <dbReference type="EMBL" id="RUO24519.1"/>
    </source>
</evidence>
<comment type="similarity">
    <text evidence="2 7 8">In the C-terminal section; belongs to the NAD synthetase family.</text>
</comment>
<feature type="binding site" evidence="7">
    <location>
        <position position="178"/>
    </location>
    <ligand>
        <name>L-glutamine</name>
        <dbReference type="ChEBI" id="CHEBI:58359"/>
    </ligand>
</feature>
<dbReference type="GO" id="GO:0009435">
    <property type="term" value="P:NAD+ biosynthetic process"/>
    <property type="evidence" value="ECO:0007669"/>
    <property type="project" value="UniProtKB-UniRule"/>
</dbReference>
<feature type="binding site" evidence="7">
    <location>
        <position position="116"/>
    </location>
    <ligand>
        <name>L-glutamine</name>
        <dbReference type="ChEBI" id="CHEBI:58359"/>
    </ligand>
</feature>
<dbReference type="FunFam" id="3.40.50.620:FF:000106">
    <property type="entry name" value="Glutamine-dependent NAD(+) synthetase"/>
    <property type="match status" value="1"/>
</dbReference>
<organism evidence="11 12">
    <name type="scientific">Aliidiomarina minuta</name>
    <dbReference type="NCBI Taxonomy" id="880057"/>
    <lineage>
        <taxon>Bacteria</taxon>
        <taxon>Pseudomonadati</taxon>
        <taxon>Pseudomonadota</taxon>
        <taxon>Gammaproteobacteria</taxon>
        <taxon>Alteromonadales</taxon>
        <taxon>Idiomarinaceae</taxon>
        <taxon>Aliidiomarina</taxon>
    </lineage>
</organism>
<dbReference type="Gene3D" id="3.60.110.10">
    <property type="entry name" value="Carbon-nitrogen hydrolase"/>
    <property type="match status" value="1"/>
</dbReference>
<feature type="binding site" evidence="7">
    <location>
        <position position="395"/>
    </location>
    <ligand>
        <name>deamido-NAD(+)</name>
        <dbReference type="ChEBI" id="CHEBI:58437"/>
        <note>ligand shared between two neighboring subunits</note>
    </ligand>
</feature>
<feature type="active site" description="Proton acceptor; for glutaminase activity" evidence="7">
    <location>
        <position position="43"/>
    </location>
</feature>
<evidence type="ECO:0000256" key="9">
    <source>
        <dbReference type="RuleBase" id="RU003811"/>
    </source>
</evidence>
<dbReference type="GO" id="GO:0004359">
    <property type="term" value="F:glutaminase activity"/>
    <property type="evidence" value="ECO:0007669"/>
    <property type="project" value="InterPro"/>
</dbReference>
<evidence type="ECO:0000313" key="12">
    <source>
        <dbReference type="Proteomes" id="UP000288293"/>
    </source>
</evidence>
<dbReference type="UniPathway" id="UPA00253">
    <property type="reaction ID" value="UER00334"/>
</dbReference>
<evidence type="ECO:0000256" key="2">
    <source>
        <dbReference type="ARBA" id="ARBA00007145"/>
    </source>
</evidence>
<feature type="domain" description="CN hydrolase" evidence="10">
    <location>
        <begin position="5"/>
        <end position="242"/>
    </location>
</feature>
<dbReference type="OrthoDB" id="9760188at2"/>
<dbReference type="PANTHER" id="PTHR23090:SF9">
    <property type="entry name" value="GLUTAMINE-DEPENDENT NAD(+) SYNTHETASE"/>
    <property type="match status" value="1"/>
</dbReference>
<comment type="similarity">
    <text evidence="9">Belongs to the NAD synthetase family.</text>
</comment>
<dbReference type="AlphaFoldDB" id="A0A432W4Y4"/>
<evidence type="ECO:0000256" key="3">
    <source>
        <dbReference type="ARBA" id="ARBA00022598"/>
    </source>
</evidence>
<evidence type="ECO:0000256" key="7">
    <source>
        <dbReference type="HAMAP-Rule" id="MF_02090"/>
    </source>
</evidence>
<dbReference type="Gene3D" id="3.40.50.620">
    <property type="entry name" value="HUPs"/>
    <property type="match status" value="1"/>
</dbReference>
<dbReference type="NCBIfam" id="NF010588">
    <property type="entry name" value="PRK13981.1"/>
    <property type="match status" value="1"/>
</dbReference>
<dbReference type="InterPro" id="IPR003694">
    <property type="entry name" value="NAD_synthase"/>
</dbReference>
<dbReference type="EMBL" id="PIPL01000002">
    <property type="protein sequence ID" value="RUO24519.1"/>
    <property type="molecule type" value="Genomic_DNA"/>
</dbReference>